<accession>A0A7C5LUK9</accession>
<organism evidence="2">
    <name type="scientific">Hellea balneolensis</name>
    <dbReference type="NCBI Taxonomy" id="287478"/>
    <lineage>
        <taxon>Bacteria</taxon>
        <taxon>Pseudomonadati</taxon>
        <taxon>Pseudomonadota</taxon>
        <taxon>Alphaproteobacteria</taxon>
        <taxon>Maricaulales</taxon>
        <taxon>Robiginitomaculaceae</taxon>
        <taxon>Hellea</taxon>
    </lineage>
</organism>
<evidence type="ECO:0000313" key="2">
    <source>
        <dbReference type="EMBL" id="HHL43249.1"/>
    </source>
</evidence>
<sequence>MSKLRNALILTALLSAAPLMSAQPAFAKSSKRYTATLPADVEAIAIKVVIGDELQYRADHLSKDIRDRANSHPGLRNGFAGAGYYGQKELDRLAKRLKSKTKARLIKAGVKVDDNAQNVLVLTLTDARPNRPTFNQLSKDTSLSLRSFGVGGAAIEGVLQKAGEDAGNVSYAWYETDIRDAYTSGTWTDANTAIDRFARKTAKVFKN</sequence>
<protein>
    <recommendedName>
        <fullName evidence="3">DUF3313 domain-containing protein</fullName>
    </recommendedName>
</protein>
<dbReference type="AlphaFoldDB" id="A0A7C5LUK9"/>
<gene>
    <name evidence="2" type="ORF">ENJ42_06510</name>
</gene>
<proteinExistence type="predicted"/>
<feature type="chain" id="PRO_5028227391" description="DUF3313 domain-containing protein" evidence="1">
    <location>
        <begin position="28"/>
        <end position="207"/>
    </location>
</feature>
<feature type="signal peptide" evidence="1">
    <location>
        <begin position="1"/>
        <end position="27"/>
    </location>
</feature>
<dbReference type="EMBL" id="DRMJ01000335">
    <property type="protein sequence ID" value="HHL43249.1"/>
    <property type="molecule type" value="Genomic_DNA"/>
</dbReference>
<reference evidence="2" key="1">
    <citation type="journal article" date="2020" name="mSystems">
        <title>Genome- and Community-Level Interaction Insights into Carbon Utilization and Element Cycling Functions of Hydrothermarchaeota in Hydrothermal Sediment.</title>
        <authorList>
            <person name="Zhou Z."/>
            <person name="Liu Y."/>
            <person name="Xu W."/>
            <person name="Pan J."/>
            <person name="Luo Z.H."/>
            <person name="Li M."/>
        </authorList>
    </citation>
    <scope>NUCLEOTIDE SEQUENCE [LARGE SCALE GENOMIC DNA]</scope>
    <source>
        <strain evidence="2">HyVt-485</strain>
    </source>
</reference>
<keyword evidence="1" id="KW-0732">Signal</keyword>
<evidence type="ECO:0000256" key="1">
    <source>
        <dbReference type="SAM" id="SignalP"/>
    </source>
</evidence>
<comment type="caution">
    <text evidence="2">The sequence shown here is derived from an EMBL/GenBank/DDBJ whole genome shotgun (WGS) entry which is preliminary data.</text>
</comment>
<evidence type="ECO:0008006" key="3">
    <source>
        <dbReference type="Google" id="ProtNLM"/>
    </source>
</evidence>
<name>A0A7C5LUK9_9PROT</name>
<dbReference type="Proteomes" id="UP000885830">
    <property type="component" value="Unassembled WGS sequence"/>
</dbReference>